<feature type="region of interest" description="Disordered" evidence="6">
    <location>
        <begin position="424"/>
        <end position="482"/>
    </location>
</feature>
<dbReference type="InterPro" id="IPR036291">
    <property type="entry name" value="NAD(P)-bd_dom_sf"/>
</dbReference>
<dbReference type="Pfam" id="PF00107">
    <property type="entry name" value="ADH_zinc_N"/>
    <property type="match status" value="1"/>
</dbReference>
<dbReference type="SUPFAM" id="SSF51735">
    <property type="entry name" value="NAD(P)-binding Rossmann-fold domains"/>
    <property type="match status" value="1"/>
</dbReference>
<dbReference type="SUPFAM" id="SSF50129">
    <property type="entry name" value="GroES-like"/>
    <property type="match status" value="1"/>
</dbReference>
<proteinExistence type="inferred from homology"/>
<accession>A0A0F4GRE4</accession>
<dbReference type="SMART" id="SM00829">
    <property type="entry name" value="PKS_ER"/>
    <property type="match status" value="1"/>
</dbReference>
<evidence type="ECO:0000256" key="4">
    <source>
        <dbReference type="ARBA" id="ARBA00022833"/>
    </source>
</evidence>
<dbReference type="PANTHER" id="PTHR43350">
    <property type="entry name" value="NAD-DEPENDENT ALCOHOL DEHYDROGENASE"/>
    <property type="match status" value="1"/>
</dbReference>
<dbReference type="InterPro" id="IPR013149">
    <property type="entry name" value="ADH-like_C"/>
</dbReference>
<keyword evidence="3" id="KW-0479">Metal-binding</keyword>
<dbReference type="CDD" id="cd08278">
    <property type="entry name" value="benzyl_alcohol_DH"/>
    <property type="match status" value="1"/>
</dbReference>
<evidence type="ECO:0000256" key="1">
    <source>
        <dbReference type="ARBA" id="ARBA00001947"/>
    </source>
</evidence>
<evidence type="ECO:0000256" key="3">
    <source>
        <dbReference type="ARBA" id="ARBA00022723"/>
    </source>
</evidence>
<dbReference type="AlphaFoldDB" id="A0A0F4GRE4"/>
<evidence type="ECO:0000256" key="5">
    <source>
        <dbReference type="ARBA" id="ARBA00023002"/>
    </source>
</evidence>
<feature type="compositionally biased region" description="Basic and acidic residues" evidence="6">
    <location>
        <begin position="438"/>
        <end position="447"/>
    </location>
</feature>
<dbReference type="OrthoDB" id="1560166at2759"/>
<gene>
    <name evidence="8" type="ORF">TI39_contig351g00004</name>
</gene>
<evidence type="ECO:0000313" key="9">
    <source>
        <dbReference type="Proteomes" id="UP000033647"/>
    </source>
</evidence>
<dbReference type="EMBL" id="LAFY01000343">
    <property type="protein sequence ID" value="KJX99813.1"/>
    <property type="molecule type" value="Genomic_DNA"/>
</dbReference>
<dbReference type="Pfam" id="PF08240">
    <property type="entry name" value="ADH_N"/>
    <property type="match status" value="1"/>
</dbReference>
<dbReference type="InterPro" id="IPR013154">
    <property type="entry name" value="ADH-like_N"/>
</dbReference>
<protein>
    <recommendedName>
        <fullName evidence="7">Enoyl reductase (ER) domain-containing protein</fullName>
    </recommendedName>
</protein>
<dbReference type="Proteomes" id="UP000033647">
    <property type="component" value="Unassembled WGS sequence"/>
</dbReference>
<dbReference type="Gene3D" id="3.90.180.10">
    <property type="entry name" value="Medium-chain alcohol dehydrogenases, catalytic domain"/>
    <property type="match status" value="1"/>
</dbReference>
<dbReference type="InterPro" id="IPR020843">
    <property type="entry name" value="ER"/>
</dbReference>
<feature type="domain" description="Enoyl reductase (ER)" evidence="7">
    <location>
        <begin position="37"/>
        <end position="399"/>
    </location>
</feature>
<keyword evidence="4" id="KW-0862">Zinc</keyword>
<evidence type="ECO:0000256" key="6">
    <source>
        <dbReference type="SAM" id="MobiDB-lite"/>
    </source>
</evidence>
<comment type="cofactor">
    <cofactor evidence="1">
        <name>Zn(2+)</name>
        <dbReference type="ChEBI" id="CHEBI:29105"/>
    </cofactor>
</comment>
<comment type="similarity">
    <text evidence="2">Belongs to the zinc-containing alcohol dehydrogenase family.</text>
</comment>
<name>A0A0F4GRE4_9PEZI</name>
<comment type="caution">
    <text evidence="8">The sequence shown here is derived from an EMBL/GenBank/DDBJ whole genome shotgun (WGS) entry which is preliminary data.</text>
</comment>
<evidence type="ECO:0000313" key="8">
    <source>
        <dbReference type="EMBL" id="KJX99813.1"/>
    </source>
</evidence>
<dbReference type="PANTHER" id="PTHR43350:SF2">
    <property type="entry name" value="GROES-LIKE ZINC-BINDING ALCOHOL DEHYDROGENASE FAMILY PROTEIN"/>
    <property type="match status" value="1"/>
</dbReference>
<evidence type="ECO:0000259" key="7">
    <source>
        <dbReference type="SMART" id="SM00829"/>
    </source>
</evidence>
<dbReference type="GO" id="GO:0046872">
    <property type="term" value="F:metal ion binding"/>
    <property type="evidence" value="ECO:0007669"/>
    <property type="project" value="UniProtKB-KW"/>
</dbReference>
<keyword evidence="9" id="KW-1185">Reference proteome</keyword>
<keyword evidence="5" id="KW-0560">Oxidoreductase</keyword>
<reference evidence="8 9" key="1">
    <citation type="submission" date="2015-03" db="EMBL/GenBank/DDBJ databases">
        <title>RNA-seq based gene annotation and comparative genomics of four Zymoseptoria species reveal species-specific pathogenicity related genes and transposable element activity.</title>
        <authorList>
            <person name="Grandaubert J."/>
            <person name="Bhattacharyya A."/>
            <person name="Stukenbrock E.H."/>
        </authorList>
    </citation>
    <scope>NUCLEOTIDE SEQUENCE [LARGE SCALE GENOMIC DNA]</scope>
    <source>
        <strain evidence="8 9">Zb18110</strain>
    </source>
</reference>
<dbReference type="InterPro" id="IPR011032">
    <property type="entry name" value="GroES-like_sf"/>
</dbReference>
<organism evidence="8 9">
    <name type="scientific">Zymoseptoria brevis</name>
    <dbReference type="NCBI Taxonomy" id="1047168"/>
    <lineage>
        <taxon>Eukaryota</taxon>
        <taxon>Fungi</taxon>
        <taxon>Dikarya</taxon>
        <taxon>Ascomycota</taxon>
        <taxon>Pezizomycotina</taxon>
        <taxon>Dothideomycetes</taxon>
        <taxon>Dothideomycetidae</taxon>
        <taxon>Mycosphaerellales</taxon>
        <taxon>Mycosphaerellaceae</taxon>
        <taxon>Zymoseptoria</taxon>
    </lineage>
</organism>
<dbReference type="STRING" id="1047168.A0A0F4GRE4"/>
<dbReference type="GO" id="GO:0016491">
    <property type="term" value="F:oxidoreductase activity"/>
    <property type="evidence" value="ECO:0007669"/>
    <property type="project" value="UniProtKB-KW"/>
</dbReference>
<sequence length="774" mass="84445">MAFPRPIRASKSPPTAENFTKTTAIVASEPGQDHKPASNWSLQEVYVPTELNDGEVLVDMVATGICHTDISLTSPGMAQGFPIVPGHEGSGYIRALGPSLTKSSLQVGDPVLLSFDHCTTCASCASSSPAYCDTFAPLNLFGESSVFHSGSSPSESNAIGGKFFGHSSFSKLSIIKETSILSAKGLVKDVEELKLFAPLGCGIQTGAGAILNLVKPGKEDVVAVMGLGGVGLSAVMAAKIAGCKSIIAVDRVESRIEEAKSLFGATHGLNTTGVEDLAAALKEITGGRGPNVVIETTGHPAVLEPAYTSVATKGSFVIIGGPPQGYEMKFDYVQHLFRGIKVFGCVEGDSVPEKFIPEMIAYYREGRLPVDKMVKFYKAEDFKEALHDMHAGKAIKPVLVWNYNFDSYSARVSNPYDEQIQRIPTAVDSYSRQPTQHKPAERKREEWIADQTNKRHLPSDQPPLNVDETSLVTSDDEPEPLIDPDFLEPAETVDNMRDGWNAHQTNPREILSDQALSNVDEVLPVTLDDEPEILINPELLEPVETVDKMLFRHEITAEAEGLAHGVAVEETPFSSPLPTWMTADGLVFVQQASRINVTNHSGRGKSNDAHYHLLTSGSRDSPTPFWYLRQHHIHSCTFSTRNRAYLPTHEEKCNLISSVAVATVAAFDADKTVLCLHACDMMFHTVSRMNHHKDSCPNSSLEIWPKPCPKKGCESTSFASPHALTDHKALQHSTTASKDEVHQIERHYRNHIHKQHSLSASADGADYDRLVVQR</sequence>
<evidence type="ECO:0000256" key="2">
    <source>
        <dbReference type="ARBA" id="ARBA00008072"/>
    </source>
</evidence>
<dbReference type="Gene3D" id="3.40.50.720">
    <property type="entry name" value="NAD(P)-binding Rossmann-like Domain"/>
    <property type="match status" value="1"/>
</dbReference>